<dbReference type="InterPro" id="IPR000719">
    <property type="entry name" value="Prot_kinase_dom"/>
</dbReference>
<sequence length="112" mass="12488">METPRTHLIGGYHFVRWLGRRGFGSVYLGQHKSGQRAAVKLLHWDLVEDLEVRGRFRDEIAQLQHVQGPDVVGIISADADGPLPWIATEFVDGPTLQKAVRTEGPRSGADLY</sequence>
<accession>A0ABY5DEZ4</accession>
<evidence type="ECO:0000259" key="1">
    <source>
        <dbReference type="PROSITE" id="PS50011"/>
    </source>
</evidence>
<dbReference type="EMBL" id="CP099837">
    <property type="protein sequence ID" value="USY22515.1"/>
    <property type="molecule type" value="Genomic_DNA"/>
</dbReference>
<reference evidence="2" key="1">
    <citation type="submission" date="2022-06" db="EMBL/GenBank/DDBJ databases">
        <authorList>
            <person name="Ping M."/>
        </authorList>
    </citation>
    <scope>NUCLEOTIDE SEQUENCE</scope>
    <source>
        <strain evidence="2">JCM11759T</strain>
    </source>
</reference>
<dbReference type="InterPro" id="IPR011009">
    <property type="entry name" value="Kinase-like_dom_sf"/>
</dbReference>
<dbReference type="PROSITE" id="PS50011">
    <property type="entry name" value="PROTEIN_KINASE_DOM"/>
    <property type="match status" value="1"/>
</dbReference>
<evidence type="ECO:0000313" key="3">
    <source>
        <dbReference type="Proteomes" id="UP001055940"/>
    </source>
</evidence>
<gene>
    <name evidence="2" type="ORF">NE857_13405</name>
</gene>
<dbReference type="RefSeq" id="WP_254421287.1">
    <property type="nucleotide sequence ID" value="NZ_BAAAJB010000031.1"/>
</dbReference>
<keyword evidence="3" id="KW-1185">Reference proteome</keyword>
<proteinExistence type="predicted"/>
<name>A0ABY5DEZ4_9ACTN</name>
<evidence type="ECO:0000313" key="2">
    <source>
        <dbReference type="EMBL" id="USY22515.1"/>
    </source>
</evidence>
<dbReference type="Gene3D" id="3.30.200.20">
    <property type="entry name" value="Phosphorylase Kinase, domain 1"/>
    <property type="match status" value="1"/>
</dbReference>
<organism evidence="2 3">
    <name type="scientific">Nocardiopsis exhalans</name>
    <dbReference type="NCBI Taxonomy" id="163604"/>
    <lineage>
        <taxon>Bacteria</taxon>
        <taxon>Bacillati</taxon>
        <taxon>Actinomycetota</taxon>
        <taxon>Actinomycetes</taxon>
        <taxon>Streptosporangiales</taxon>
        <taxon>Nocardiopsidaceae</taxon>
        <taxon>Nocardiopsis</taxon>
    </lineage>
</organism>
<feature type="domain" description="Protein kinase" evidence="1">
    <location>
        <begin position="12"/>
        <end position="112"/>
    </location>
</feature>
<dbReference type="SUPFAM" id="SSF56112">
    <property type="entry name" value="Protein kinase-like (PK-like)"/>
    <property type="match status" value="1"/>
</dbReference>
<protein>
    <recommendedName>
        <fullName evidence="1">Protein kinase domain-containing protein</fullName>
    </recommendedName>
</protein>
<dbReference type="Proteomes" id="UP001055940">
    <property type="component" value="Chromosome"/>
</dbReference>